<gene>
    <name evidence="3" type="ORF">D3H35_26735</name>
</gene>
<proteinExistence type="predicted"/>
<feature type="transmembrane region" description="Helical" evidence="2">
    <location>
        <begin position="70"/>
        <end position="90"/>
    </location>
</feature>
<feature type="transmembrane region" description="Helical" evidence="2">
    <location>
        <begin position="280"/>
        <end position="299"/>
    </location>
</feature>
<dbReference type="InterPro" id="IPR019286">
    <property type="entry name" value="DUF2339_TM"/>
</dbReference>
<feature type="transmembrane region" description="Helical" evidence="2">
    <location>
        <begin position="41"/>
        <end position="58"/>
    </location>
</feature>
<dbReference type="PANTHER" id="PTHR38434">
    <property type="entry name" value="BLL2549 PROTEIN"/>
    <property type="match status" value="1"/>
</dbReference>
<dbReference type="Pfam" id="PF10101">
    <property type="entry name" value="DUF2339"/>
    <property type="match status" value="1"/>
</dbReference>
<evidence type="ECO:0000313" key="4">
    <source>
        <dbReference type="Proteomes" id="UP000266340"/>
    </source>
</evidence>
<dbReference type="RefSeq" id="WP_119152184.1">
    <property type="nucleotide sequence ID" value="NZ_JBHSOV010000011.1"/>
</dbReference>
<feature type="transmembrane region" description="Helical" evidence="2">
    <location>
        <begin position="230"/>
        <end position="248"/>
    </location>
</feature>
<feature type="transmembrane region" description="Helical" evidence="2">
    <location>
        <begin position="200"/>
        <end position="218"/>
    </location>
</feature>
<keyword evidence="4" id="KW-1185">Reference proteome</keyword>
<evidence type="ECO:0000313" key="3">
    <source>
        <dbReference type="EMBL" id="RIE00789.1"/>
    </source>
</evidence>
<keyword evidence="2" id="KW-0472">Membrane</keyword>
<protein>
    <submittedName>
        <fullName evidence="3">DUF2339 domain-containing protein</fullName>
    </submittedName>
</protein>
<feature type="transmembrane region" description="Helical" evidence="2">
    <location>
        <begin position="96"/>
        <end position="113"/>
    </location>
</feature>
<feature type="region of interest" description="Disordered" evidence="1">
    <location>
        <begin position="520"/>
        <end position="539"/>
    </location>
</feature>
<dbReference type="PANTHER" id="PTHR38434:SF1">
    <property type="entry name" value="BLL2549 PROTEIN"/>
    <property type="match status" value="1"/>
</dbReference>
<feature type="transmembrane region" description="Helical" evidence="2">
    <location>
        <begin position="407"/>
        <end position="428"/>
    </location>
</feature>
<keyword evidence="2" id="KW-1133">Transmembrane helix</keyword>
<feature type="transmembrane region" description="Helical" evidence="2">
    <location>
        <begin position="334"/>
        <end position="353"/>
    </location>
</feature>
<feature type="transmembrane region" description="Helical" evidence="2">
    <location>
        <begin position="440"/>
        <end position="460"/>
    </location>
</feature>
<sequence>MNSNIRKHWTSLVGVLFVVAAFVTFFRYSIDQGWVSDAMKIGAGLVVGVGLALGGLSATVRSRQSVVSEIVIGTGACILFATFSFAGIFYDMWPSITVLIAMGTVTALVSAYAFRFDSRLLMNIALAGGLVSPMLMQPETDQVFTLFLFLLVLNAAYFFLSVAKRWSELRIAAFGGTWVLYAIYFVKFQPLMEGLWSMPIRYAFAAFVLYIAGFLYASWGNNRCFDGWNLYLSLTNGVLFGCWALYIWNGDVPAAATVAMIGAIYLIAGAFVYKMTGKAALYSLSHGFGGALLLLIAAAQTGAGLESKPLINVYLWSAVVVALIGIGRNRRLPILQWIAIPIWVVVCCYWFAVTWDTPRGEWFGVYIPFLNWGAISWIVLAAIGFYLAKNPVGKFASVQDEKVLANLYALLSHIIIGGLLTVQIENVFEEYVINPSGASLLQISLSVAWGVYAVLLFLWGSYNKQKLFVWFGSVVLVIVAVKAIFFDLSGEETLYKVLAMLLLGLLSFLISWVNGKWGGKQTASETPLSSNDSDTGVSP</sequence>
<feature type="transmembrane region" description="Helical" evidence="2">
    <location>
        <begin position="365"/>
        <end position="387"/>
    </location>
</feature>
<keyword evidence="2" id="KW-0812">Transmembrane</keyword>
<evidence type="ECO:0000256" key="1">
    <source>
        <dbReference type="SAM" id="MobiDB-lite"/>
    </source>
</evidence>
<feature type="transmembrane region" description="Helical" evidence="2">
    <location>
        <begin position="143"/>
        <end position="162"/>
    </location>
</feature>
<dbReference type="AlphaFoldDB" id="A0A398CI15"/>
<feature type="transmembrane region" description="Helical" evidence="2">
    <location>
        <begin position="169"/>
        <end position="188"/>
    </location>
</feature>
<name>A0A398CI15_9BACL</name>
<comment type="caution">
    <text evidence="3">The sequence shown here is derived from an EMBL/GenBank/DDBJ whole genome shotgun (WGS) entry which is preliminary data.</text>
</comment>
<dbReference type="EMBL" id="QXJM01000048">
    <property type="protein sequence ID" value="RIE00789.1"/>
    <property type="molecule type" value="Genomic_DNA"/>
</dbReference>
<reference evidence="3 4" key="1">
    <citation type="submission" date="2018-09" db="EMBL/GenBank/DDBJ databases">
        <title>Cohnella cavernae sp. nov., isolated from a karst cave.</title>
        <authorList>
            <person name="Zhu H."/>
        </authorList>
    </citation>
    <scope>NUCLEOTIDE SEQUENCE [LARGE SCALE GENOMIC DNA]</scope>
    <source>
        <strain evidence="3 4">K2E09-144</strain>
    </source>
</reference>
<dbReference type="Proteomes" id="UP000266340">
    <property type="component" value="Unassembled WGS sequence"/>
</dbReference>
<organism evidence="3 4">
    <name type="scientific">Cohnella faecalis</name>
    <dbReference type="NCBI Taxonomy" id="2315694"/>
    <lineage>
        <taxon>Bacteria</taxon>
        <taxon>Bacillati</taxon>
        <taxon>Bacillota</taxon>
        <taxon>Bacilli</taxon>
        <taxon>Bacillales</taxon>
        <taxon>Paenibacillaceae</taxon>
        <taxon>Cohnella</taxon>
    </lineage>
</organism>
<accession>A0A398CI15</accession>
<feature type="transmembrane region" description="Helical" evidence="2">
    <location>
        <begin position="12"/>
        <end position="29"/>
    </location>
</feature>
<feature type="compositionally biased region" description="Polar residues" evidence="1">
    <location>
        <begin position="521"/>
        <end position="539"/>
    </location>
</feature>
<feature type="transmembrane region" description="Helical" evidence="2">
    <location>
        <begin position="120"/>
        <end position="137"/>
    </location>
</feature>
<feature type="transmembrane region" description="Helical" evidence="2">
    <location>
        <begin position="494"/>
        <end position="513"/>
    </location>
</feature>
<dbReference type="OrthoDB" id="2508881at2"/>
<feature type="transmembrane region" description="Helical" evidence="2">
    <location>
        <begin position="254"/>
        <end position="273"/>
    </location>
</feature>
<feature type="transmembrane region" description="Helical" evidence="2">
    <location>
        <begin position="311"/>
        <end position="327"/>
    </location>
</feature>
<evidence type="ECO:0000256" key="2">
    <source>
        <dbReference type="SAM" id="Phobius"/>
    </source>
</evidence>
<feature type="transmembrane region" description="Helical" evidence="2">
    <location>
        <begin position="467"/>
        <end position="488"/>
    </location>
</feature>